<proteinExistence type="predicted"/>
<dbReference type="Gene3D" id="1.10.287.70">
    <property type="match status" value="1"/>
</dbReference>
<reference evidence="3 4" key="1">
    <citation type="submission" date="2022-04" db="EMBL/GenBank/DDBJ databases">
        <title>Halobacillus sp. isolated from saltern.</title>
        <authorList>
            <person name="Won M."/>
            <person name="Lee C.-M."/>
            <person name="Woen H.-Y."/>
            <person name="Kwon S.-W."/>
        </authorList>
    </citation>
    <scope>NUCLEOTIDE SEQUENCE [LARGE SCALE GENOMIC DNA]</scope>
    <source>
        <strain evidence="3 4">SSBR10-3</strain>
    </source>
</reference>
<sequence length="136" mass="15468">MIPYLLLIFSLLVITFSLRQIFISLEMEQKIFSFHLFLSVILLYTIITVGFGIVYSMLATAGLEIFHDPAETKPLLWWEELSRSMYFSGVTLFTVGYGDLLPLGFGRWIALFEAMIGYALPAALVMKVWSANKQNS</sequence>
<accession>A0ABY4EHQ0</accession>
<name>A0ABY4EHQ0_9BACI</name>
<keyword evidence="1" id="KW-0472">Membrane</keyword>
<evidence type="ECO:0000313" key="3">
    <source>
        <dbReference type="EMBL" id="UOQ43651.1"/>
    </source>
</evidence>
<keyword evidence="1" id="KW-1133">Transmembrane helix</keyword>
<organism evidence="3 4">
    <name type="scientific">Halobacillus salinarum</name>
    <dbReference type="NCBI Taxonomy" id="2932257"/>
    <lineage>
        <taxon>Bacteria</taxon>
        <taxon>Bacillati</taxon>
        <taxon>Bacillota</taxon>
        <taxon>Bacilli</taxon>
        <taxon>Bacillales</taxon>
        <taxon>Bacillaceae</taxon>
        <taxon>Halobacillus</taxon>
    </lineage>
</organism>
<keyword evidence="4" id="KW-1185">Reference proteome</keyword>
<dbReference type="RefSeq" id="WP_244709010.1">
    <property type="nucleotide sequence ID" value="NZ_CP095073.1"/>
</dbReference>
<dbReference type="EMBL" id="CP095073">
    <property type="protein sequence ID" value="UOQ43651.1"/>
    <property type="molecule type" value="Genomic_DNA"/>
</dbReference>
<dbReference type="SUPFAM" id="SSF81324">
    <property type="entry name" value="Voltage-gated potassium channels"/>
    <property type="match status" value="1"/>
</dbReference>
<protein>
    <submittedName>
        <fullName evidence="3">Ion channel</fullName>
    </submittedName>
</protein>
<gene>
    <name evidence="3" type="ORF">MUN89_17430</name>
</gene>
<evidence type="ECO:0000256" key="1">
    <source>
        <dbReference type="SAM" id="Phobius"/>
    </source>
</evidence>
<evidence type="ECO:0000313" key="4">
    <source>
        <dbReference type="Proteomes" id="UP000831787"/>
    </source>
</evidence>
<feature type="domain" description="Potassium channel" evidence="2">
    <location>
        <begin position="80"/>
        <end position="127"/>
    </location>
</feature>
<feature type="transmembrane region" description="Helical" evidence="1">
    <location>
        <begin position="108"/>
        <end position="129"/>
    </location>
</feature>
<evidence type="ECO:0000259" key="2">
    <source>
        <dbReference type="Pfam" id="PF07885"/>
    </source>
</evidence>
<dbReference type="InterPro" id="IPR013099">
    <property type="entry name" value="K_chnl_dom"/>
</dbReference>
<feature type="transmembrane region" description="Helical" evidence="1">
    <location>
        <begin position="35"/>
        <end position="63"/>
    </location>
</feature>
<dbReference type="Pfam" id="PF07885">
    <property type="entry name" value="Ion_trans_2"/>
    <property type="match status" value="1"/>
</dbReference>
<keyword evidence="1" id="KW-0812">Transmembrane</keyword>
<dbReference type="Proteomes" id="UP000831787">
    <property type="component" value="Chromosome"/>
</dbReference>